<dbReference type="RefSeq" id="WP_150968951.1">
    <property type="nucleotide sequence ID" value="NZ_VZDO01000004.1"/>
</dbReference>
<gene>
    <name evidence="2" type="ORF">F6X38_07350</name>
</gene>
<dbReference type="SUPFAM" id="SSF55729">
    <property type="entry name" value="Acyl-CoA N-acyltransferases (Nat)"/>
    <property type="match status" value="1"/>
</dbReference>
<evidence type="ECO:0000313" key="2">
    <source>
        <dbReference type="EMBL" id="KAB0680799.1"/>
    </source>
</evidence>
<dbReference type="GO" id="GO:0016747">
    <property type="term" value="F:acyltransferase activity, transferring groups other than amino-acyl groups"/>
    <property type="evidence" value="ECO:0007669"/>
    <property type="project" value="InterPro"/>
</dbReference>
<dbReference type="Pfam" id="PF13508">
    <property type="entry name" value="Acetyltransf_7"/>
    <property type="match status" value="1"/>
</dbReference>
<reference evidence="2 3" key="1">
    <citation type="submission" date="2019-09" db="EMBL/GenBank/DDBJ databases">
        <title>YIM 132180 draft genome.</title>
        <authorList>
            <person name="Zhang K."/>
        </authorList>
    </citation>
    <scope>NUCLEOTIDE SEQUENCE [LARGE SCALE GENOMIC DNA]</scope>
    <source>
        <strain evidence="2 3">YIM 132180</strain>
    </source>
</reference>
<sequence>MPRRRGGCGWAAVEMPRSDAPALSPRVSDKPHVVELPNGYVVSDERPRIDMGFVHASLADAYWAEGRPAWLTERSWSNCLCFGVYAPDEKQSGFARVLTDYALRAHVGDVFVHPAARGLGLGKALIAAILGHPELATVTHWTLTTADAHELYARYGFRASKTDADWMTLVRQPWVGDDAGR</sequence>
<dbReference type="PANTHER" id="PTHR43233">
    <property type="entry name" value="FAMILY N-ACETYLTRANSFERASE, PUTATIVE (AFU_ORTHOLOGUE AFUA_6G03350)-RELATED"/>
    <property type="match status" value="1"/>
</dbReference>
<dbReference type="InterPro" id="IPR016181">
    <property type="entry name" value="Acyl_CoA_acyltransferase"/>
</dbReference>
<dbReference type="Proteomes" id="UP000432089">
    <property type="component" value="Unassembled WGS sequence"/>
</dbReference>
<comment type="caution">
    <text evidence="2">The sequence shown here is derived from an EMBL/GenBank/DDBJ whole genome shotgun (WGS) entry which is preliminary data.</text>
</comment>
<protein>
    <submittedName>
        <fullName evidence="2">GNAT family N-acetyltransferase</fullName>
    </submittedName>
</protein>
<dbReference type="EMBL" id="VZDO01000004">
    <property type="protein sequence ID" value="KAB0680799.1"/>
    <property type="molecule type" value="Genomic_DNA"/>
</dbReference>
<name>A0A7V7U0Q3_9HYPH</name>
<evidence type="ECO:0000259" key="1">
    <source>
        <dbReference type="PROSITE" id="PS51186"/>
    </source>
</evidence>
<keyword evidence="3" id="KW-1185">Reference proteome</keyword>
<dbReference type="CDD" id="cd04301">
    <property type="entry name" value="NAT_SF"/>
    <property type="match status" value="1"/>
</dbReference>
<dbReference type="InterPro" id="IPR053144">
    <property type="entry name" value="Acetyltransferase_Butenolide"/>
</dbReference>
<accession>A0A7V7U0Q3</accession>
<dbReference type="InterPro" id="IPR000182">
    <property type="entry name" value="GNAT_dom"/>
</dbReference>
<dbReference type="PROSITE" id="PS51186">
    <property type="entry name" value="GNAT"/>
    <property type="match status" value="1"/>
</dbReference>
<dbReference type="AlphaFoldDB" id="A0A7V7U0Q3"/>
<evidence type="ECO:0000313" key="3">
    <source>
        <dbReference type="Proteomes" id="UP000432089"/>
    </source>
</evidence>
<dbReference type="Gene3D" id="3.40.630.30">
    <property type="match status" value="1"/>
</dbReference>
<organism evidence="2 3">
    <name type="scientific">Plantimonas leprariae</name>
    <dbReference type="NCBI Taxonomy" id="2615207"/>
    <lineage>
        <taxon>Bacteria</taxon>
        <taxon>Pseudomonadati</taxon>
        <taxon>Pseudomonadota</taxon>
        <taxon>Alphaproteobacteria</taxon>
        <taxon>Hyphomicrobiales</taxon>
        <taxon>Aurantimonadaceae</taxon>
        <taxon>Plantimonas</taxon>
    </lineage>
</organism>
<dbReference type="PANTHER" id="PTHR43233:SF1">
    <property type="entry name" value="FAMILY N-ACETYLTRANSFERASE, PUTATIVE (AFU_ORTHOLOGUE AFUA_6G03350)-RELATED"/>
    <property type="match status" value="1"/>
</dbReference>
<proteinExistence type="predicted"/>
<keyword evidence="2" id="KW-0808">Transferase</keyword>
<feature type="domain" description="N-acetyltransferase" evidence="1">
    <location>
        <begin position="40"/>
        <end position="175"/>
    </location>
</feature>